<dbReference type="Proteomes" id="UP000275408">
    <property type="component" value="Unassembled WGS sequence"/>
</dbReference>
<evidence type="ECO:0000313" key="3">
    <source>
        <dbReference type="Proteomes" id="UP000275408"/>
    </source>
</evidence>
<dbReference type="AlphaFoldDB" id="A0A3M6T7X7"/>
<organism evidence="2 3">
    <name type="scientific">Pocillopora damicornis</name>
    <name type="common">Cauliflower coral</name>
    <name type="synonym">Millepora damicornis</name>
    <dbReference type="NCBI Taxonomy" id="46731"/>
    <lineage>
        <taxon>Eukaryota</taxon>
        <taxon>Metazoa</taxon>
        <taxon>Cnidaria</taxon>
        <taxon>Anthozoa</taxon>
        <taxon>Hexacorallia</taxon>
        <taxon>Scleractinia</taxon>
        <taxon>Astrocoeniina</taxon>
        <taxon>Pocilloporidae</taxon>
        <taxon>Pocillopora</taxon>
    </lineage>
</organism>
<reference evidence="2 3" key="1">
    <citation type="journal article" date="2018" name="Sci. Rep.">
        <title>Comparative analysis of the Pocillopora damicornis genome highlights role of immune system in coral evolution.</title>
        <authorList>
            <person name="Cunning R."/>
            <person name="Bay R.A."/>
            <person name="Gillette P."/>
            <person name="Baker A.C."/>
            <person name="Traylor-Knowles N."/>
        </authorList>
    </citation>
    <scope>NUCLEOTIDE SEQUENCE [LARGE SCALE GENOMIC DNA]</scope>
    <source>
        <strain evidence="2">RSMAS</strain>
        <tissue evidence="2">Whole animal</tissue>
    </source>
</reference>
<keyword evidence="1" id="KW-1133">Transmembrane helix</keyword>
<feature type="non-terminal residue" evidence="2">
    <location>
        <position position="1"/>
    </location>
</feature>
<dbReference type="OrthoDB" id="5952612at2759"/>
<evidence type="ECO:0000256" key="1">
    <source>
        <dbReference type="SAM" id="Phobius"/>
    </source>
</evidence>
<gene>
    <name evidence="2" type="ORF">pdam_00012811</name>
</gene>
<keyword evidence="1" id="KW-0812">Transmembrane</keyword>
<name>A0A3M6T7X7_POCDA</name>
<evidence type="ECO:0000313" key="2">
    <source>
        <dbReference type="EMBL" id="RMX37507.1"/>
    </source>
</evidence>
<protein>
    <submittedName>
        <fullName evidence="2">Uncharacterized protein</fullName>
    </submittedName>
</protein>
<comment type="caution">
    <text evidence="2">The sequence shown here is derived from an EMBL/GenBank/DDBJ whole genome shotgun (WGS) entry which is preliminary data.</text>
</comment>
<feature type="transmembrane region" description="Helical" evidence="1">
    <location>
        <begin position="30"/>
        <end position="50"/>
    </location>
</feature>
<accession>A0A3M6T7X7</accession>
<dbReference type="EMBL" id="RCHS01004107">
    <property type="protein sequence ID" value="RMX37507.1"/>
    <property type="molecule type" value="Genomic_DNA"/>
</dbReference>
<keyword evidence="3" id="KW-1185">Reference proteome</keyword>
<sequence length="189" mass="21173">NNSSTYIRHTNCLDIAVSVNCTHLAGSMKALTVLLVLSAFATVFANQLVFHKAFYNLLEGDHQNRMAKAARDYNLPLNPLISNDASDANDAKDLYEPWMKPCVHQGIRCFIKSGKDACQKLCCGDQFFECLQYHKPEGHPGLLAKLTPLQKGCLALVGMCRAYSPSCEGKLCCYLRFQKCFEFVSQHER</sequence>
<proteinExistence type="predicted"/>
<keyword evidence="1" id="KW-0472">Membrane</keyword>